<evidence type="ECO:0000313" key="1">
    <source>
        <dbReference type="EMBL" id="QLJ97597.1"/>
    </source>
</evidence>
<gene>
    <name evidence="1" type="ORF">HZU44_22865</name>
</gene>
<dbReference type="AlphaFoldDB" id="A0A7D5YBL7"/>
<proteinExistence type="predicted"/>
<name>A0A7D5YBL7_9ACTN</name>
<dbReference type="EMBL" id="CP058905">
    <property type="protein sequence ID" value="QLJ97597.1"/>
    <property type="molecule type" value="Genomic_DNA"/>
</dbReference>
<sequence length="91" mass="10131">MFHPSCNITAVLLQQAVFPLAHFSPSFFVRQFDLRLGGWEVLRKVLAVSQDVEYPHGCEGRQKWRLQQPAVSLAAKCVAGAALFFGEGEEP</sequence>
<protein>
    <submittedName>
        <fullName evidence="1">Uncharacterized protein</fullName>
    </submittedName>
</protein>
<reference evidence="1" key="1">
    <citation type="submission" date="2020-08" db="EMBL/GenBank/DDBJ databases">
        <title>A bifunctional nitrone conjugated secondary metabolite targeting the ribosome.</title>
        <authorList>
            <person name="Limbrick E.M."/>
            <person name="Graf M."/>
            <person name="Derewacz D.K."/>
            <person name="Nguyen F."/>
            <person name="Spraggins J.M."/>
            <person name="Wieland M."/>
            <person name="Ynigez-Gutierrez A.E."/>
            <person name="Reisman B.J."/>
            <person name="Zinshteyn B."/>
            <person name="McCulloch K."/>
            <person name="Iverson T.M."/>
            <person name="Green R."/>
            <person name="Wilson D.N."/>
            <person name="Bachmann B.O."/>
        </authorList>
    </citation>
    <scope>NUCLEOTIDE SEQUENCE</scope>
    <source>
        <strain evidence="1">Africana</strain>
    </source>
</reference>
<organism evidence="1">
    <name type="scientific">Micromonospora carbonacea</name>
    <dbReference type="NCBI Taxonomy" id="47853"/>
    <lineage>
        <taxon>Bacteria</taxon>
        <taxon>Bacillati</taxon>
        <taxon>Actinomycetota</taxon>
        <taxon>Actinomycetes</taxon>
        <taxon>Micromonosporales</taxon>
        <taxon>Micromonosporaceae</taxon>
        <taxon>Micromonospora</taxon>
    </lineage>
</organism>
<accession>A0A7D5YBL7</accession>